<feature type="compositionally biased region" description="Basic and acidic residues" evidence="1">
    <location>
        <begin position="140"/>
        <end position="155"/>
    </location>
</feature>
<sequence length="221" mass="23980">MAPREPTRAQMSSKLGYQSSVPPFLQKLKNRMAGLPDPDDDEAPQYDDDEFEHVGEGRAPIPRRPRPAIPERPSDDPGSADEEDEFPDEKPQVVVLKEGKHLTEWEAENVRRAEKGLPPLPAPGSSKGGRDVDVDADAGSTEKDAAKKEKKEKEGQQGLSFSSSKGSSSNANSKKRKAIGQLDELKAKIDAADKSKSKGGKSSSKKPKKESKTLLSFGDDT</sequence>
<dbReference type="InterPro" id="IPR027911">
    <property type="entry name" value="DUF4604"/>
</dbReference>
<gene>
    <name evidence="3" type="ORF">D9619_004776</name>
</gene>
<evidence type="ECO:0000256" key="1">
    <source>
        <dbReference type="SAM" id="MobiDB-lite"/>
    </source>
</evidence>
<name>A0A8H5BQQ9_9AGAR</name>
<evidence type="ECO:0000313" key="4">
    <source>
        <dbReference type="Proteomes" id="UP000567179"/>
    </source>
</evidence>
<accession>A0A8H5BQQ9</accession>
<dbReference type="Pfam" id="PF15377">
    <property type="entry name" value="DUF4604"/>
    <property type="match status" value="1"/>
</dbReference>
<proteinExistence type="predicted"/>
<dbReference type="EMBL" id="JAACJJ010000014">
    <property type="protein sequence ID" value="KAF5327860.1"/>
    <property type="molecule type" value="Genomic_DNA"/>
</dbReference>
<reference evidence="3 4" key="1">
    <citation type="journal article" date="2020" name="ISME J.">
        <title>Uncovering the hidden diversity of litter-decomposition mechanisms in mushroom-forming fungi.</title>
        <authorList>
            <person name="Floudas D."/>
            <person name="Bentzer J."/>
            <person name="Ahren D."/>
            <person name="Johansson T."/>
            <person name="Persson P."/>
            <person name="Tunlid A."/>
        </authorList>
    </citation>
    <scope>NUCLEOTIDE SEQUENCE [LARGE SCALE GENOMIC DNA]</scope>
    <source>
        <strain evidence="3 4">CBS 101986</strain>
    </source>
</reference>
<feature type="compositionally biased region" description="Polar residues" evidence="1">
    <location>
        <begin position="9"/>
        <end position="21"/>
    </location>
</feature>
<keyword evidence="4" id="KW-1185">Reference proteome</keyword>
<dbReference type="OrthoDB" id="2553298at2759"/>
<dbReference type="AlphaFoldDB" id="A0A8H5BQQ9"/>
<feature type="compositionally biased region" description="Low complexity" evidence="1">
    <location>
        <begin position="160"/>
        <end position="172"/>
    </location>
</feature>
<feature type="compositionally biased region" description="Basic and acidic residues" evidence="1">
    <location>
        <begin position="97"/>
        <end position="115"/>
    </location>
</feature>
<feature type="compositionally biased region" description="Acidic residues" evidence="1">
    <location>
        <begin position="37"/>
        <end position="51"/>
    </location>
</feature>
<organism evidence="3 4">
    <name type="scientific">Psilocybe cf. subviscida</name>
    <dbReference type="NCBI Taxonomy" id="2480587"/>
    <lineage>
        <taxon>Eukaryota</taxon>
        <taxon>Fungi</taxon>
        <taxon>Dikarya</taxon>
        <taxon>Basidiomycota</taxon>
        <taxon>Agaricomycotina</taxon>
        <taxon>Agaricomycetes</taxon>
        <taxon>Agaricomycetidae</taxon>
        <taxon>Agaricales</taxon>
        <taxon>Agaricineae</taxon>
        <taxon>Strophariaceae</taxon>
        <taxon>Psilocybe</taxon>
    </lineage>
</organism>
<comment type="caution">
    <text evidence="3">The sequence shown here is derived from an EMBL/GenBank/DDBJ whole genome shotgun (WGS) entry which is preliminary data.</text>
</comment>
<feature type="region of interest" description="Disordered" evidence="1">
    <location>
        <begin position="1"/>
        <end position="221"/>
    </location>
</feature>
<feature type="domain" description="DUF4604" evidence="2">
    <location>
        <begin position="14"/>
        <end position="220"/>
    </location>
</feature>
<feature type="compositionally biased region" description="Acidic residues" evidence="1">
    <location>
        <begin position="78"/>
        <end position="87"/>
    </location>
</feature>
<feature type="compositionally biased region" description="Basic and acidic residues" evidence="1">
    <location>
        <begin position="183"/>
        <end position="196"/>
    </location>
</feature>
<evidence type="ECO:0000259" key="2">
    <source>
        <dbReference type="Pfam" id="PF15377"/>
    </source>
</evidence>
<protein>
    <recommendedName>
        <fullName evidence="2">DUF4604 domain-containing protein</fullName>
    </recommendedName>
</protein>
<feature type="compositionally biased region" description="Basic residues" evidence="1">
    <location>
        <begin position="197"/>
        <end position="209"/>
    </location>
</feature>
<evidence type="ECO:0000313" key="3">
    <source>
        <dbReference type="EMBL" id="KAF5327860.1"/>
    </source>
</evidence>
<dbReference type="Proteomes" id="UP000567179">
    <property type="component" value="Unassembled WGS sequence"/>
</dbReference>